<dbReference type="InterPro" id="IPR039931">
    <property type="entry name" value="EEIG1/2-like"/>
</dbReference>
<feature type="compositionally biased region" description="Low complexity" evidence="1">
    <location>
        <begin position="267"/>
        <end position="276"/>
    </location>
</feature>
<dbReference type="VEuPathDB" id="FungiDB:DNF11_3319"/>
<reference evidence="3 4" key="1">
    <citation type="submission" date="2018-10" db="EMBL/GenBank/DDBJ databases">
        <title>Complete genome sequence of Malassezia restricta CBS 7877.</title>
        <authorList>
            <person name="Morand S.C."/>
            <person name="Bertignac M."/>
            <person name="Iltis A."/>
            <person name="Kolder I."/>
            <person name="Pirovano W."/>
            <person name="Jourdain R."/>
            <person name="Clavaud C."/>
        </authorList>
    </citation>
    <scope>NUCLEOTIDE SEQUENCE [LARGE SCALE GENOMIC DNA]</scope>
    <source>
        <strain evidence="3 4">CBS 7877</strain>
    </source>
</reference>
<evidence type="ECO:0000259" key="2">
    <source>
        <dbReference type="PROSITE" id="PS51840"/>
    </source>
</evidence>
<feature type="domain" description="C2 NT-type" evidence="2">
    <location>
        <begin position="9"/>
        <end position="233"/>
    </location>
</feature>
<feature type="compositionally biased region" description="Basic and acidic residues" evidence="1">
    <location>
        <begin position="365"/>
        <end position="383"/>
    </location>
</feature>
<dbReference type="OrthoDB" id="3365224at2759"/>
<organism evidence="3 4">
    <name type="scientific">Malassezia restricta (strain ATCC 96810 / NBRC 103918 / CBS 7877)</name>
    <name type="common">Seborrheic dermatitis infection agent</name>
    <dbReference type="NCBI Taxonomy" id="425264"/>
    <lineage>
        <taxon>Eukaryota</taxon>
        <taxon>Fungi</taxon>
        <taxon>Dikarya</taxon>
        <taxon>Basidiomycota</taxon>
        <taxon>Ustilaginomycotina</taxon>
        <taxon>Malasseziomycetes</taxon>
        <taxon>Malasseziales</taxon>
        <taxon>Malasseziaceae</taxon>
        <taxon>Malassezia</taxon>
    </lineage>
</organism>
<evidence type="ECO:0000313" key="3">
    <source>
        <dbReference type="EMBL" id="AYO44269.1"/>
    </source>
</evidence>
<gene>
    <name evidence="3" type="ORF">DNF11_3319</name>
</gene>
<sequence length="410" mass="45961">MAPKAFIDQLPLATRYAHFYVDVRIHELLNVPVTTGDFCVVYKVKHAVHLSRRAPQGDDAVPSPQSDAGSSSSSVMASSASLDDAASAREGLRIDTRVQDEVVKRPWYMYSSPSSRSSSTHKLMTHQTPYEPIRAYKVKWDASIQTNIRIGIHRHLIRSREEEAGQLHSSFLLLTVYWRRPEDDDQRHRFGQIKINLAEYAPSTHGQRTELRQYLLGKCACNALLRLSIHMHRVDATHAYRVPRIQQGIHDPTSAHHDDVPSPPPASSSSNAPTAPDTDPNHGLEWHFKLPMPLLYNYMVIPPEHIEPGTRAPLFDDDILADLPDPSSGDEDNASTTSAKSHHPGSRARMRWKRIMESVAGARRAPTDRREALRSHARSEASRQGRPSSPSHRRTRAASDSDQHSPIPSS</sequence>
<proteinExistence type="predicted"/>
<evidence type="ECO:0000313" key="4">
    <source>
        <dbReference type="Proteomes" id="UP000269793"/>
    </source>
</evidence>
<accession>A0A3G2SAL3</accession>
<name>A0A3G2SAL3_MALR7</name>
<dbReference type="PANTHER" id="PTHR21456:SF1">
    <property type="entry name" value="C2 NT-TYPE DOMAIN-CONTAINING PROTEIN"/>
    <property type="match status" value="1"/>
</dbReference>
<feature type="compositionally biased region" description="Basic residues" evidence="1">
    <location>
        <begin position="340"/>
        <end position="353"/>
    </location>
</feature>
<feature type="region of interest" description="Disordered" evidence="1">
    <location>
        <begin position="316"/>
        <end position="410"/>
    </location>
</feature>
<protein>
    <submittedName>
        <fullName evidence="3">Oestrogen-responsive protein Fam102A-B</fullName>
    </submittedName>
</protein>
<dbReference type="Proteomes" id="UP000269793">
    <property type="component" value="Chromosome VI"/>
</dbReference>
<keyword evidence="4" id="KW-1185">Reference proteome</keyword>
<dbReference type="PROSITE" id="PS51840">
    <property type="entry name" value="C2_NT"/>
    <property type="match status" value="1"/>
</dbReference>
<dbReference type="PANTHER" id="PTHR21456">
    <property type="entry name" value="FAMILY WITH SEQUENCE SIMILARITY 102"/>
    <property type="match status" value="1"/>
</dbReference>
<feature type="region of interest" description="Disordered" evidence="1">
    <location>
        <begin position="249"/>
        <end position="284"/>
    </location>
</feature>
<dbReference type="Pfam" id="PF10358">
    <property type="entry name" value="NT-C2"/>
    <property type="match status" value="1"/>
</dbReference>
<dbReference type="InterPro" id="IPR019448">
    <property type="entry name" value="NT-C2"/>
</dbReference>
<evidence type="ECO:0000256" key="1">
    <source>
        <dbReference type="SAM" id="MobiDB-lite"/>
    </source>
</evidence>
<dbReference type="AlphaFoldDB" id="A0A3G2SAL3"/>
<feature type="region of interest" description="Disordered" evidence="1">
    <location>
        <begin position="53"/>
        <end position="80"/>
    </location>
</feature>
<dbReference type="EMBL" id="CP033153">
    <property type="protein sequence ID" value="AYO44269.1"/>
    <property type="molecule type" value="Genomic_DNA"/>
</dbReference>
<feature type="compositionally biased region" description="Low complexity" evidence="1">
    <location>
        <begin position="63"/>
        <end position="80"/>
    </location>
</feature>